<sequence>MNNVNPFPRPGNEGQPGLLCSVSMNVGIPTFWWFSSGCFRQ</sequence>
<reference evidence="1 2" key="1">
    <citation type="submission" date="2013-06" db="EMBL/GenBank/DDBJ databases">
        <authorList>
            <person name="Weinstock G."/>
            <person name="Sodergren E."/>
            <person name="Lobos E.A."/>
            <person name="Fulton L."/>
            <person name="Fulton R."/>
            <person name="Courtney L."/>
            <person name="Fronick C."/>
            <person name="O'Laughlin M."/>
            <person name="Godfrey J."/>
            <person name="Wilson R.M."/>
            <person name="Miner T."/>
            <person name="Farmer C."/>
            <person name="Delehaunty K."/>
            <person name="Cordes M."/>
            <person name="Minx P."/>
            <person name="Tomlinson C."/>
            <person name="Chen J."/>
            <person name="Wollam A."/>
            <person name="Pepin K.H."/>
            <person name="Bhonagiri V."/>
            <person name="Zhang X."/>
            <person name="Warren W."/>
            <person name="Mitreva M."/>
            <person name="Mardis E.R."/>
            <person name="Wilson R.K."/>
        </authorList>
    </citation>
    <scope>NUCLEOTIDE SEQUENCE [LARGE SCALE GENOMIC DNA]</scope>
    <source>
        <strain evidence="1 2">F0510</strain>
    </source>
</reference>
<gene>
    <name evidence="1" type="ORF">HMPREF1549_02851</name>
</gene>
<accession>U1R8C0</accession>
<evidence type="ECO:0000313" key="1">
    <source>
        <dbReference type="EMBL" id="ERH15913.1"/>
    </source>
</evidence>
<dbReference type="Proteomes" id="UP000016498">
    <property type="component" value="Unassembled WGS sequence"/>
</dbReference>
<comment type="caution">
    <text evidence="1">The sequence shown here is derived from an EMBL/GenBank/DDBJ whole genome shotgun (WGS) entry which is preliminary data.</text>
</comment>
<protein>
    <submittedName>
        <fullName evidence="1">Uncharacterized protein</fullName>
    </submittedName>
</protein>
<organism evidence="1 2">
    <name type="scientific">Actinomyces johnsonii F0510</name>
    <dbReference type="NCBI Taxonomy" id="1227262"/>
    <lineage>
        <taxon>Bacteria</taxon>
        <taxon>Bacillati</taxon>
        <taxon>Actinomycetota</taxon>
        <taxon>Actinomycetes</taxon>
        <taxon>Actinomycetales</taxon>
        <taxon>Actinomycetaceae</taxon>
        <taxon>Actinomyces</taxon>
    </lineage>
</organism>
<name>U1R8C0_9ACTO</name>
<dbReference type="HOGENOM" id="CLU_3264484_0_0_11"/>
<dbReference type="AlphaFoldDB" id="U1R8C0"/>
<proteinExistence type="predicted"/>
<evidence type="ECO:0000313" key="2">
    <source>
        <dbReference type="Proteomes" id="UP000016498"/>
    </source>
</evidence>
<dbReference type="EMBL" id="AWSD01000337">
    <property type="protein sequence ID" value="ERH15913.1"/>
    <property type="molecule type" value="Genomic_DNA"/>
</dbReference>